<keyword evidence="6" id="KW-1185">Reference proteome</keyword>
<dbReference type="Pfam" id="PF00501">
    <property type="entry name" value="AMP-binding"/>
    <property type="match status" value="1"/>
</dbReference>
<gene>
    <name evidence="5" type="ORF">EV147_2340</name>
</gene>
<dbReference type="PROSITE" id="PS50075">
    <property type="entry name" value="CARRIER"/>
    <property type="match status" value="1"/>
</dbReference>
<dbReference type="GO" id="GO:0044550">
    <property type="term" value="P:secondary metabolite biosynthetic process"/>
    <property type="evidence" value="ECO:0007669"/>
    <property type="project" value="TreeGrafter"/>
</dbReference>
<dbReference type="InterPro" id="IPR036736">
    <property type="entry name" value="ACP-like_sf"/>
</dbReference>
<evidence type="ECO:0000259" key="4">
    <source>
        <dbReference type="PROSITE" id="PS50075"/>
    </source>
</evidence>
<dbReference type="Gene3D" id="3.30.300.30">
    <property type="match status" value="1"/>
</dbReference>
<dbReference type="Proteomes" id="UP000291078">
    <property type="component" value="Unassembled WGS sequence"/>
</dbReference>
<dbReference type="InterPro" id="IPR023213">
    <property type="entry name" value="CAT-like_dom_sf"/>
</dbReference>
<dbReference type="InterPro" id="IPR006162">
    <property type="entry name" value="Ppantetheine_attach_site"/>
</dbReference>
<dbReference type="Pfam" id="PF00668">
    <property type="entry name" value="Condensation"/>
    <property type="match status" value="1"/>
</dbReference>
<evidence type="ECO:0000313" key="5">
    <source>
        <dbReference type="EMBL" id="RZT39146.1"/>
    </source>
</evidence>
<dbReference type="InterPro" id="IPR029058">
    <property type="entry name" value="AB_hydrolase_fold"/>
</dbReference>
<keyword evidence="3" id="KW-0597">Phosphoprotein</keyword>
<organism evidence="5 6">
    <name type="scientific">Cupriavidus agavae</name>
    <dbReference type="NCBI Taxonomy" id="1001822"/>
    <lineage>
        <taxon>Bacteria</taxon>
        <taxon>Pseudomonadati</taxon>
        <taxon>Pseudomonadota</taxon>
        <taxon>Betaproteobacteria</taxon>
        <taxon>Burkholderiales</taxon>
        <taxon>Burkholderiaceae</taxon>
        <taxon>Cupriavidus</taxon>
    </lineage>
</organism>
<dbReference type="CDD" id="cd05930">
    <property type="entry name" value="A_NRPS"/>
    <property type="match status" value="1"/>
</dbReference>
<dbReference type="AlphaFoldDB" id="A0A4Q7RZ28"/>
<dbReference type="InterPro" id="IPR000873">
    <property type="entry name" value="AMP-dep_synth/lig_dom"/>
</dbReference>
<evidence type="ECO:0000256" key="3">
    <source>
        <dbReference type="ARBA" id="ARBA00022553"/>
    </source>
</evidence>
<proteinExistence type="predicted"/>
<comment type="caution">
    <text evidence="5">The sequence shown here is derived from an EMBL/GenBank/DDBJ whole genome shotgun (WGS) entry which is preliminary data.</text>
</comment>
<dbReference type="SUPFAM" id="SSF47336">
    <property type="entry name" value="ACP-like"/>
    <property type="match status" value="1"/>
</dbReference>
<sequence length="1034" mass="108554">MSAILNTFATLDGHAQPLGREQRALEAHAAAPITLTALVDGALDAARLEQALASVAQRHPATGLVFGRVEGLRGLRQHFAGTAPRVADIHAGPDMPALTVSVSAPDPARTAVTLAAHPLALDGTSLATLLRELAAAYANDGHAASDEPPLSYADYLDWTAGLAQDNVEPARDYWQGVRDRLMPLDAPRLPWRQRAHGVTGHQVVAVDLGEEEAAAIVGWAGKLGVPAVQAMQAAWWLLLARLDPAAPFCAGWRNDCRDDFEALAGAVGCYTSVLPVVVHPDPAQTFGGWLAGFAAQLQHHVDWREHAPADIAAGAASRVTFAVTGAAGQPPVAGWELGTTPLLLPDAELVLAVRLDSAGQPQSLALHHSAHYPDDAAACLLDQYRTLLRTLRAQPATAVGELPLATAADLARARALHAPARDFGTEMLPQRLAHWARERPQAPALSAQDQMWTYAELATRVDAIAARLPALGLQPGQPVGLCLPRSAELVIALLAVMRAGSPYLPLDPAWPAQRRAQIVADAGAPLVLDGSAMAPLMAADPDCSASLPRIEPASNAYVLYTSGSTGTPKGVPITHGQLLNYVAAVGEALALNSCTRFALTSTVAADLGNTTLFGALWQGACLSVADDRDMQQAASFRAFLAREQVDCIKIVPSHLDALLDGADGQLPLPPHAVVVMGGEAASPAFLDRLREQAPQARLCNHYGPTETTVGILVHDARRAADLAGHLLPLTRVLANCEAQIRTPAGHPATAGETGELYLGGAQLCTGYLNGPADAFVTHPEHPARRLYRTGDLARYRPQGGIELVGRADSQVKVRGFRVECGEIEQVLAMLPGVRQAVVLPLTAAGGATQLAAWLVPDAPASAVAGAHRSALRQALAERLPDAMIPSQWFVVAELPRLPNGKVDRRALVQDAMTAQPETREPAREPATALEALLLDQMRDLLGESSLGVTGDLFEAGGHSLLVIKLVARVRKLLKIEIAPAVVFDAPNAAALAVALQAASSDPAALETLAGLHRQLAAMSPEARAALRATASAAA</sequence>
<dbReference type="NCBIfam" id="TIGR01733">
    <property type="entry name" value="AA-adenyl-dom"/>
    <property type="match status" value="1"/>
</dbReference>
<dbReference type="InterPro" id="IPR020845">
    <property type="entry name" value="AMP-binding_CS"/>
</dbReference>
<dbReference type="GO" id="GO:0003824">
    <property type="term" value="F:catalytic activity"/>
    <property type="evidence" value="ECO:0007669"/>
    <property type="project" value="InterPro"/>
</dbReference>
<feature type="domain" description="Carrier" evidence="4">
    <location>
        <begin position="924"/>
        <end position="999"/>
    </location>
</feature>
<dbReference type="EMBL" id="SGXM01000002">
    <property type="protein sequence ID" value="RZT39146.1"/>
    <property type="molecule type" value="Genomic_DNA"/>
</dbReference>
<evidence type="ECO:0000256" key="2">
    <source>
        <dbReference type="ARBA" id="ARBA00022450"/>
    </source>
</evidence>
<protein>
    <submittedName>
        <fullName evidence="5">Amino acid adenylation domain-containing protein</fullName>
    </submittedName>
</protein>
<dbReference type="PROSITE" id="PS00455">
    <property type="entry name" value="AMP_BINDING"/>
    <property type="match status" value="1"/>
</dbReference>
<dbReference type="InterPro" id="IPR045851">
    <property type="entry name" value="AMP-bd_C_sf"/>
</dbReference>
<dbReference type="RefSeq" id="WP_130391348.1">
    <property type="nucleotide sequence ID" value="NZ_SGXM01000002.1"/>
</dbReference>
<dbReference type="Pfam" id="PF13193">
    <property type="entry name" value="AMP-binding_C"/>
    <property type="match status" value="1"/>
</dbReference>
<dbReference type="SMART" id="SM00823">
    <property type="entry name" value="PKS_PP"/>
    <property type="match status" value="1"/>
</dbReference>
<dbReference type="Pfam" id="PF00550">
    <property type="entry name" value="PP-binding"/>
    <property type="match status" value="1"/>
</dbReference>
<evidence type="ECO:0000256" key="1">
    <source>
        <dbReference type="ARBA" id="ARBA00001957"/>
    </source>
</evidence>
<dbReference type="InterPro" id="IPR009081">
    <property type="entry name" value="PP-bd_ACP"/>
</dbReference>
<dbReference type="InterPro" id="IPR020806">
    <property type="entry name" value="PKS_PP-bd"/>
</dbReference>
<accession>A0A4Q7RZ28</accession>
<dbReference type="Gene3D" id="3.40.50.12780">
    <property type="entry name" value="N-terminal domain of ligase-like"/>
    <property type="match status" value="1"/>
</dbReference>
<dbReference type="InterPro" id="IPR025110">
    <property type="entry name" value="AMP-bd_C"/>
</dbReference>
<dbReference type="Gene3D" id="3.30.559.10">
    <property type="entry name" value="Chloramphenicol acetyltransferase-like domain"/>
    <property type="match status" value="1"/>
</dbReference>
<evidence type="ECO:0000313" key="6">
    <source>
        <dbReference type="Proteomes" id="UP000291078"/>
    </source>
</evidence>
<dbReference type="GO" id="GO:0043041">
    <property type="term" value="P:amino acid activation for nonribosomal peptide biosynthetic process"/>
    <property type="evidence" value="ECO:0007669"/>
    <property type="project" value="TreeGrafter"/>
</dbReference>
<dbReference type="Gene3D" id="3.40.50.1820">
    <property type="entry name" value="alpha/beta hydrolase"/>
    <property type="match status" value="1"/>
</dbReference>
<dbReference type="GO" id="GO:0005737">
    <property type="term" value="C:cytoplasm"/>
    <property type="evidence" value="ECO:0007669"/>
    <property type="project" value="TreeGrafter"/>
</dbReference>
<dbReference type="InterPro" id="IPR010071">
    <property type="entry name" value="AA_adenyl_dom"/>
</dbReference>
<dbReference type="PROSITE" id="PS00012">
    <property type="entry name" value="PHOSPHOPANTETHEINE"/>
    <property type="match status" value="1"/>
</dbReference>
<dbReference type="InterPro" id="IPR001242">
    <property type="entry name" value="Condensation_dom"/>
</dbReference>
<dbReference type="SUPFAM" id="SSF52777">
    <property type="entry name" value="CoA-dependent acyltransferases"/>
    <property type="match status" value="2"/>
</dbReference>
<name>A0A4Q7RZ28_9BURK</name>
<dbReference type="Gene3D" id="3.30.559.30">
    <property type="entry name" value="Nonribosomal peptide synthetase, condensation domain"/>
    <property type="match status" value="1"/>
</dbReference>
<dbReference type="OrthoDB" id="9154499at2"/>
<reference evidence="5 6" key="1">
    <citation type="journal article" date="2015" name="Stand. Genomic Sci.">
        <title>Genomic Encyclopedia of Bacterial and Archaeal Type Strains, Phase III: the genomes of soil and plant-associated and newly described type strains.</title>
        <authorList>
            <person name="Whitman W.B."/>
            <person name="Woyke T."/>
            <person name="Klenk H.P."/>
            <person name="Zhou Y."/>
            <person name="Lilburn T.G."/>
            <person name="Beck B.J."/>
            <person name="De Vos P."/>
            <person name="Vandamme P."/>
            <person name="Eisen J.A."/>
            <person name="Garrity G."/>
            <person name="Hugenholtz P."/>
            <person name="Kyrpides N.C."/>
        </authorList>
    </citation>
    <scope>NUCLEOTIDE SEQUENCE [LARGE SCALE GENOMIC DNA]</scope>
    <source>
        <strain evidence="5 6">ASC-9842</strain>
    </source>
</reference>
<comment type="cofactor">
    <cofactor evidence="1">
        <name>pantetheine 4'-phosphate</name>
        <dbReference type="ChEBI" id="CHEBI:47942"/>
    </cofactor>
</comment>
<dbReference type="PANTHER" id="PTHR45527">
    <property type="entry name" value="NONRIBOSOMAL PEPTIDE SYNTHETASE"/>
    <property type="match status" value="1"/>
</dbReference>
<dbReference type="InterPro" id="IPR042099">
    <property type="entry name" value="ANL_N_sf"/>
</dbReference>
<keyword evidence="2" id="KW-0596">Phosphopantetheine</keyword>
<dbReference type="GO" id="GO:0031177">
    <property type="term" value="F:phosphopantetheine binding"/>
    <property type="evidence" value="ECO:0007669"/>
    <property type="project" value="InterPro"/>
</dbReference>
<dbReference type="SUPFAM" id="SSF56801">
    <property type="entry name" value="Acetyl-CoA synthetase-like"/>
    <property type="match status" value="1"/>
</dbReference>
<dbReference type="PANTHER" id="PTHR45527:SF1">
    <property type="entry name" value="FATTY ACID SYNTHASE"/>
    <property type="match status" value="1"/>
</dbReference>